<dbReference type="STRING" id="77020.A0A0M8MUL4"/>
<dbReference type="PANTHER" id="PTHR24006:SF687">
    <property type="entry name" value="UBIQUITIN CARBOXYL-TERMINAL HYDROLASE 10"/>
    <property type="match status" value="1"/>
</dbReference>
<feature type="region of interest" description="Disordered" evidence="7">
    <location>
        <begin position="52"/>
        <end position="122"/>
    </location>
</feature>
<dbReference type="EMBL" id="LGAV01000003">
    <property type="protein sequence ID" value="KOS14644.1"/>
    <property type="molecule type" value="Genomic_DNA"/>
</dbReference>
<dbReference type="InterPro" id="IPR038765">
    <property type="entry name" value="Papain-like_cys_pep_sf"/>
</dbReference>
<gene>
    <name evidence="9" type="ORF">Malapachy_1211</name>
</gene>
<evidence type="ECO:0000256" key="1">
    <source>
        <dbReference type="ARBA" id="ARBA00000707"/>
    </source>
</evidence>
<dbReference type="Gene3D" id="3.90.70.10">
    <property type="entry name" value="Cysteine proteinases"/>
    <property type="match status" value="1"/>
</dbReference>
<dbReference type="OrthoDB" id="429671at2759"/>
<dbReference type="InterPro" id="IPR050164">
    <property type="entry name" value="Peptidase_C19"/>
</dbReference>
<dbReference type="PROSITE" id="PS50235">
    <property type="entry name" value="USP_3"/>
    <property type="match status" value="1"/>
</dbReference>
<dbReference type="AlphaFoldDB" id="A0A0M8MUL4"/>
<feature type="compositionally biased region" description="Low complexity" evidence="7">
    <location>
        <begin position="279"/>
        <end position="294"/>
    </location>
</feature>
<dbReference type="CDD" id="cd02257">
    <property type="entry name" value="Peptidase_C19"/>
    <property type="match status" value="1"/>
</dbReference>
<keyword evidence="5 6" id="KW-0788">Thiol protease</keyword>
<dbReference type="GeneID" id="28727593"/>
<feature type="region of interest" description="Disordered" evidence="7">
    <location>
        <begin position="267"/>
        <end position="345"/>
    </location>
</feature>
<dbReference type="InterPro" id="IPR028889">
    <property type="entry name" value="USP"/>
</dbReference>
<dbReference type="GO" id="GO:0004843">
    <property type="term" value="F:cysteine-type deubiquitinase activity"/>
    <property type="evidence" value="ECO:0007669"/>
    <property type="project" value="UniProtKB-UniRule"/>
</dbReference>
<feature type="compositionally biased region" description="Polar residues" evidence="7">
    <location>
        <begin position="328"/>
        <end position="338"/>
    </location>
</feature>
<evidence type="ECO:0000256" key="2">
    <source>
        <dbReference type="ARBA" id="ARBA00022670"/>
    </source>
</evidence>
<dbReference type="VEuPathDB" id="FungiDB:Malapachy_1211"/>
<dbReference type="GO" id="GO:0006508">
    <property type="term" value="P:proteolysis"/>
    <property type="evidence" value="ECO:0007669"/>
    <property type="project" value="UniProtKB-KW"/>
</dbReference>
<dbReference type="InterPro" id="IPR018200">
    <property type="entry name" value="USP_CS"/>
</dbReference>
<keyword evidence="4 6" id="KW-0378">Hydrolase</keyword>
<feature type="compositionally biased region" description="Basic residues" evidence="7">
    <location>
        <begin position="111"/>
        <end position="121"/>
    </location>
</feature>
<feature type="compositionally biased region" description="Polar residues" evidence="7">
    <location>
        <begin position="52"/>
        <end position="68"/>
    </location>
</feature>
<evidence type="ECO:0000256" key="3">
    <source>
        <dbReference type="ARBA" id="ARBA00022786"/>
    </source>
</evidence>
<evidence type="ECO:0000256" key="7">
    <source>
        <dbReference type="SAM" id="MobiDB-lite"/>
    </source>
</evidence>
<protein>
    <recommendedName>
        <fullName evidence="6">Ubiquitin carboxyl-terminal hydrolase</fullName>
        <ecNumber evidence="6">3.4.19.12</ecNumber>
    </recommendedName>
</protein>
<keyword evidence="3 6" id="KW-0833">Ubl conjugation pathway</keyword>
<name>A0A0M8MUL4_9BASI</name>
<dbReference type="PANTHER" id="PTHR24006">
    <property type="entry name" value="UBIQUITIN CARBOXYL-TERMINAL HYDROLASE"/>
    <property type="match status" value="1"/>
</dbReference>
<keyword evidence="2 6" id="KW-0645">Protease</keyword>
<dbReference type="GO" id="GO:0016579">
    <property type="term" value="P:protein deubiquitination"/>
    <property type="evidence" value="ECO:0007669"/>
    <property type="project" value="InterPro"/>
</dbReference>
<evidence type="ECO:0000313" key="10">
    <source>
        <dbReference type="Proteomes" id="UP000037751"/>
    </source>
</evidence>
<proteinExistence type="inferred from homology"/>
<dbReference type="RefSeq" id="XP_017992276.1">
    <property type="nucleotide sequence ID" value="XM_018135718.1"/>
</dbReference>
<dbReference type="InterPro" id="IPR001394">
    <property type="entry name" value="Peptidase_C19_UCH"/>
</dbReference>
<evidence type="ECO:0000313" key="9">
    <source>
        <dbReference type="EMBL" id="KOS14644.1"/>
    </source>
</evidence>
<evidence type="ECO:0000259" key="8">
    <source>
        <dbReference type="PROSITE" id="PS50235"/>
    </source>
</evidence>
<organism evidence="9 10">
    <name type="scientific">Malassezia pachydermatis</name>
    <dbReference type="NCBI Taxonomy" id="77020"/>
    <lineage>
        <taxon>Eukaryota</taxon>
        <taxon>Fungi</taxon>
        <taxon>Dikarya</taxon>
        <taxon>Basidiomycota</taxon>
        <taxon>Ustilaginomycotina</taxon>
        <taxon>Malasseziomycetes</taxon>
        <taxon>Malasseziales</taxon>
        <taxon>Malasseziaceae</taxon>
        <taxon>Malassezia</taxon>
    </lineage>
</organism>
<dbReference type="Pfam" id="PF00443">
    <property type="entry name" value="UCH"/>
    <property type="match status" value="1"/>
</dbReference>
<evidence type="ECO:0000256" key="4">
    <source>
        <dbReference type="ARBA" id="ARBA00022801"/>
    </source>
</evidence>
<dbReference type="GO" id="GO:0005634">
    <property type="term" value="C:nucleus"/>
    <property type="evidence" value="ECO:0007669"/>
    <property type="project" value="TreeGrafter"/>
</dbReference>
<evidence type="ECO:0000256" key="5">
    <source>
        <dbReference type="ARBA" id="ARBA00022807"/>
    </source>
</evidence>
<feature type="domain" description="USP" evidence="8">
    <location>
        <begin position="143"/>
        <end position="542"/>
    </location>
</feature>
<sequence>MWHGVPVLVPPSTAGVPCKVGSVAFVHAKRYGLFVHGTPHAHHIARPSVSFGSMSCDTQSRSQPSSPAWSKPRAWSQPVGTPVRGGGSGSSSVRTGPSAMPTDDPSASPTKPRRWGSTRKRPTLEELYTTAHEVQEAPLTIPVGLINQGNSCFASVILQMLVYCRPLYCFLTQLRDIIPQDLSNSTPLLEAVFRFYTEVPLSSKLGPSLLQSSVDPILPDYIYDAMRLHKRFDLFQLGHQEDAEEFFSLVLSTLHEETQLVYRRLDQRQAHSRRRTTTPSAADPFAADPAPLDVDSSDDDDNDDVEATEVMRPSSPDQDEWLEVGQKGKTSLTRTSGTAEAPSPITRMFDGKLRSTLTTPGSKTSVMLEPYRSLPLDIEAPHIRSIADALRHITEPETISGVWSAGRHAFVDATKQVCIEALPPVLVLHLKRFVFDGLYGVQKSTKPISFGLTLDVAPEVLSSVCRRAATSTRYALFGVVFHHGRLASGGHYTVAVQRQNHDGWIHFDDTQAWPISSDDVLATGRGTTNEQGDAYLLFYQRLPSS</sequence>
<keyword evidence="10" id="KW-1185">Reference proteome</keyword>
<dbReference type="PROSITE" id="PS00972">
    <property type="entry name" value="USP_1"/>
    <property type="match status" value="1"/>
</dbReference>
<reference evidence="9 10" key="1">
    <citation type="submission" date="2015-07" db="EMBL/GenBank/DDBJ databases">
        <title>Draft Genome Sequence of Malassezia furfur CBS1878 and Malassezia pachydermatis CBS1879.</title>
        <authorList>
            <person name="Triana S."/>
            <person name="Ohm R."/>
            <person name="Gonzalez A."/>
            <person name="DeCock H."/>
            <person name="Restrepo S."/>
            <person name="Celis A."/>
        </authorList>
    </citation>
    <scope>NUCLEOTIDE SEQUENCE [LARGE SCALE GENOMIC DNA]</scope>
    <source>
        <strain evidence="9 10">CBS 1879</strain>
    </source>
</reference>
<dbReference type="Proteomes" id="UP000037751">
    <property type="component" value="Unassembled WGS sequence"/>
</dbReference>
<accession>A0A0M8MUL4</accession>
<comment type="catalytic activity">
    <reaction evidence="1 6">
        <text>Thiol-dependent hydrolysis of ester, thioester, amide, peptide and isopeptide bonds formed by the C-terminal Gly of ubiquitin (a 76-residue protein attached to proteins as an intracellular targeting signal).</text>
        <dbReference type="EC" id="3.4.19.12"/>
    </reaction>
</comment>
<comment type="similarity">
    <text evidence="6">Belongs to the peptidase C19 family.</text>
</comment>
<dbReference type="PROSITE" id="PS00973">
    <property type="entry name" value="USP_2"/>
    <property type="match status" value="1"/>
</dbReference>
<dbReference type="EC" id="3.4.19.12" evidence="6"/>
<comment type="caution">
    <text evidence="9">The sequence shown here is derived from an EMBL/GenBank/DDBJ whole genome shotgun (WGS) entry which is preliminary data.</text>
</comment>
<evidence type="ECO:0000256" key="6">
    <source>
        <dbReference type="RuleBase" id="RU366025"/>
    </source>
</evidence>
<dbReference type="GO" id="GO:0005829">
    <property type="term" value="C:cytosol"/>
    <property type="evidence" value="ECO:0007669"/>
    <property type="project" value="TreeGrafter"/>
</dbReference>
<feature type="compositionally biased region" description="Acidic residues" evidence="7">
    <location>
        <begin position="295"/>
        <end position="307"/>
    </location>
</feature>
<dbReference type="SUPFAM" id="SSF54001">
    <property type="entry name" value="Cysteine proteinases"/>
    <property type="match status" value="1"/>
</dbReference>